<dbReference type="InParanoid" id="A0A4S2MHH4"/>
<organism evidence="10 11">
    <name type="scientific">Ascodesmis nigricans</name>
    <dbReference type="NCBI Taxonomy" id="341454"/>
    <lineage>
        <taxon>Eukaryota</taxon>
        <taxon>Fungi</taxon>
        <taxon>Dikarya</taxon>
        <taxon>Ascomycota</taxon>
        <taxon>Pezizomycotina</taxon>
        <taxon>Pezizomycetes</taxon>
        <taxon>Pezizales</taxon>
        <taxon>Ascodesmidaceae</taxon>
        <taxon>Ascodesmis</taxon>
    </lineage>
</organism>
<protein>
    <submittedName>
        <fullName evidence="10">Cytochrome P450</fullName>
    </submittedName>
</protein>
<keyword evidence="11" id="KW-1185">Reference proteome</keyword>
<dbReference type="PROSITE" id="PS00086">
    <property type="entry name" value="CYTOCHROME_P450"/>
    <property type="match status" value="1"/>
</dbReference>
<evidence type="ECO:0000256" key="6">
    <source>
        <dbReference type="ARBA" id="ARBA00023004"/>
    </source>
</evidence>
<dbReference type="Pfam" id="PF00067">
    <property type="entry name" value="p450"/>
    <property type="match status" value="1"/>
</dbReference>
<dbReference type="EMBL" id="ML220201">
    <property type="protein sequence ID" value="TGZ76193.1"/>
    <property type="molecule type" value="Genomic_DNA"/>
</dbReference>
<gene>
    <name evidence="10" type="ORF">EX30DRAFT_356731</name>
</gene>
<comment type="cofactor">
    <cofactor evidence="1 8">
        <name>heme</name>
        <dbReference type="ChEBI" id="CHEBI:30413"/>
    </cofactor>
</comment>
<evidence type="ECO:0000256" key="9">
    <source>
        <dbReference type="RuleBase" id="RU000461"/>
    </source>
</evidence>
<dbReference type="SUPFAM" id="SSF48264">
    <property type="entry name" value="Cytochrome P450"/>
    <property type="match status" value="1"/>
</dbReference>
<dbReference type="GO" id="GO:0005506">
    <property type="term" value="F:iron ion binding"/>
    <property type="evidence" value="ECO:0007669"/>
    <property type="project" value="InterPro"/>
</dbReference>
<keyword evidence="7 9" id="KW-0503">Monooxygenase</keyword>
<evidence type="ECO:0000256" key="5">
    <source>
        <dbReference type="ARBA" id="ARBA00023002"/>
    </source>
</evidence>
<keyword evidence="6 8" id="KW-0408">Iron</keyword>
<name>A0A4S2MHH4_9PEZI</name>
<sequence length="448" mass="51322">MIWEGVKKFQGKPFQVIGVNGPDLMFPGRYAKMVGGDKRFSFDEFIEKDFFPSYPGFEGPKASIVHANIMVTTIRTKLTQSLGHVTGDLCDETEKALHDVFGENPDWQECAFNKLSAPLVARLSTRVFLGPILAANQRWLEIAVSYTINMMITSRLLRQIPHALRPFVYRFVPGWRALRKDAIDGRKIISAEIERRRSIWEENKKLGISTAKTADSLGWFQEVAGEQQFDQAGCQLSLTFAAIHTTGQMLSKALFRLAENVEWQKEVREEMVRVLRTDGWQKTSLYKMKLLDSFLKEVHRFDPGSTTSMHRVTKESVALPDGTVVPKGAQIKVLQDLHMDPVVYSNPEVFDPARYLKMRSQPGQENNWQWITVTEHSLGFGYGKHACPGRFFASNEVKIALCWMLIKYDWELAEPLKPKWWLGSEMIPDAAAKLRYRRREEEIDLSTL</sequence>
<keyword evidence="4 8" id="KW-0479">Metal-binding</keyword>
<evidence type="ECO:0000313" key="11">
    <source>
        <dbReference type="Proteomes" id="UP000298138"/>
    </source>
</evidence>
<dbReference type="OrthoDB" id="1844152at2759"/>
<accession>A0A4S2MHH4</accession>
<reference evidence="10 11" key="1">
    <citation type="submission" date="2019-04" db="EMBL/GenBank/DDBJ databases">
        <title>Comparative genomics and transcriptomics to analyze fruiting body development in filamentous ascomycetes.</title>
        <authorList>
            <consortium name="DOE Joint Genome Institute"/>
            <person name="Lutkenhaus R."/>
            <person name="Traeger S."/>
            <person name="Breuer J."/>
            <person name="Kuo A."/>
            <person name="Lipzen A."/>
            <person name="Pangilinan J."/>
            <person name="Dilworth D."/>
            <person name="Sandor L."/>
            <person name="Poggeler S."/>
            <person name="Barry K."/>
            <person name="Grigoriev I.V."/>
            <person name="Nowrousian M."/>
        </authorList>
    </citation>
    <scope>NUCLEOTIDE SEQUENCE [LARGE SCALE GENOMIC DNA]</scope>
    <source>
        <strain evidence="10 11">CBS 389.68</strain>
    </source>
</reference>
<dbReference type="PANTHER" id="PTHR46206">
    <property type="entry name" value="CYTOCHROME P450"/>
    <property type="match status" value="1"/>
</dbReference>
<dbReference type="AlphaFoldDB" id="A0A4S2MHH4"/>
<proteinExistence type="inferred from homology"/>
<dbReference type="Gene3D" id="1.10.630.10">
    <property type="entry name" value="Cytochrome P450"/>
    <property type="match status" value="1"/>
</dbReference>
<feature type="binding site" description="axial binding residue" evidence="8">
    <location>
        <position position="387"/>
    </location>
    <ligand>
        <name>heme</name>
        <dbReference type="ChEBI" id="CHEBI:30413"/>
    </ligand>
    <ligandPart>
        <name>Fe</name>
        <dbReference type="ChEBI" id="CHEBI:18248"/>
    </ligandPart>
</feature>
<evidence type="ECO:0000256" key="2">
    <source>
        <dbReference type="ARBA" id="ARBA00010617"/>
    </source>
</evidence>
<dbReference type="PANTHER" id="PTHR46206:SF2">
    <property type="entry name" value="CYTOCHROME P450 MONOOXYGENASE AUSG-RELATED"/>
    <property type="match status" value="1"/>
</dbReference>
<dbReference type="GO" id="GO:0004497">
    <property type="term" value="F:monooxygenase activity"/>
    <property type="evidence" value="ECO:0007669"/>
    <property type="project" value="UniProtKB-KW"/>
</dbReference>
<dbReference type="InterPro" id="IPR001128">
    <property type="entry name" value="Cyt_P450"/>
</dbReference>
<dbReference type="PRINTS" id="PR00465">
    <property type="entry name" value="EP450IV"/>
</dbReference>
<dbReference type="InterPro" id="IPR017972">
    <property type="entry name" value="Cyt_P450_CS"/>
</dbReference>
<keyword evidence="3 8" id="KW-0349">Heme</keyword>
<dbReference type="GO" id="GO:0020037">
    <property type="term" value="F:heme binding"/>
    <property type="evidence" value="ECO:0007669"/>
    <property type="project" value="InterPro"/>
</dbReference>
<dbReference type="Proteomes" id="UP000298138">
    <property type="component" value="Unassembled WGS sequence"/>
</dbReference>
<evidence type="ECO:0000256" key="1">
    <source>
        <dbReference type="ARBA" id="ARBA00001971"/>
    </source>
</evidence>
<dbReference type="GO" id="GO:0016705">
    <property type="term" value="F:oxidoreductase activity, acting on paired donors, with incorporation or reduction of molecular oxygen"/>
    <property type="evidence" value="ECO:0007669"/>
    <property type="project" value="InterPro"/>
</dbReference>
<comment type="similarity">
    <text evidence="2 9">Belongs to the cytochrome P450 family.</text>
</comment>
<keyword evidence="5 9" id="KW-0560">Oxidoreductase</keyword>
<evidence type="ECO:0000256" key="7">
    <source>
        <dbReference type="ARBA" id="ARBA00023033"/>
    </source>
</evidence>
<dbReference type="STRING" id="341454.A0A4S2MHH4"/>
<dbReference type="CDD" id="cd11041">
    <property type="entry name" value="CYP503A1-like"/>
    <property type="match status" value="1"/>
</dbReference>
<dbReference type="InterPro" id="IPR036396">
    <property type="entry name" value="Cyt_P450_sf"/>
</dbReference>
<evidence type="ECO:0000313" key="10">
    <source>
        <dbReference type="EMBL" id="TGZ76193.1"/>
    </source>
</evidence>
<evidence type="ECO:0000256" key="3">
    <source>
        <dbReference type="ARBA" id="ARBA00022617"/>
    </source>
</evidence>
<evidence type="ECO:0000256" key="8">
    <source>
        <dbReference type="PIRSR" id="PIRSR602403-1"/>
    </source>
</evidence>
<evidence type="ECO:0000256" key="4">
    <source>
        <dbReference type="ARBA" id="ARBA00022723"/>
    </source>
</evidence>
<dbReference type="InterPro" id="IPR002403">
    <property type="entry name" value="Cyt_P450_E_grp-IV"/>
</dbReference>